<sequence length="59" mass="6603">MSDQVCDNPDEVLKPSVISYEKAKGLYERAEGEDGPIEDLEPFDEIPSNTTILISPYLM</sequence>
<dbReference type="Proteomes" id="UP000571128">
    <property type="component" value="Unassembled WGS sequence"/>
</dbReference>
<gene>
    <name evidence="1" type="ORF">HB844_13630</name>
</gene>
<evidence type="ECO:0000313" key="2">
    <source>
        <dbReference type="Proteomes" id="UP000571128"/>
    </source>
</evidence>
<organism evidence="1 2">
    <name type="scientific">Listeria fleischmannii</name>
    <dbReference type="NCBI Taxonomy" id="1069827"/>
    <lineage>
        <taxon>Bacteria</taxon>
        <taxon>Bacillati</taxon>
        <taxon>Bacillota</taxon>
        <taxon>Bacilli</taxon>
        <taxon>Bacillales</taxon>
        <taxon>Listeriaceae</taxon>
        <taxon>Listeria</taxon>
    </lineage>
</organism>
<reference evidence="1 2" key="1">
    <citation type="submission" date="2020-03" db="EMBL/GenBank/DDBJ databases">
        <title>Soil Listeria distribution.</title>
        <authorList>
            <person name="Liao J."/>
            <person name="Wiedmann M."/>
        </authorList>
    </citation>
    <scope>NUCLEOTIDE SEQUENCE [LARGE SCALE GENOMIC DNA]</scope>
    <source>
        <strain evidence="1 2">FSL L7-1645</strain>
    </source>
</reference>
<comment type="caution">
    <text evidence="1">The sequence shown here is derived from an EMBL/GenBank/DDBJ whole genome shotgun (WGS) entry which is preliminary data.</text>
</comment>
<dbReference type="EMBL" id="JAARPY010000020">
    <property type="protein sequence ID" value="MBC1399899.1"/>
    <property type="molecule type" value="Genomic_DNA"/>
</dbReference>
<accession>A0A841YHX8</accession>
<name>A0A841YHX8_9LIST</name>
<evidence type="ECO:0000313" key="1">
    <source>
        <dbReference type="EMBL" id="MBC1399899.1"/>
    </source>
</evidence>
<protein>
    <submittedName>
        <fullName evidence="1">Uncharacterized protein</fullName>
    </submittedName>
</protein>
<dbReference type="RefSeq" id="WP_185363507.1">
    <property type="nucleotide sequence ID" value="NZ_JAARPY010000020.1"/>
</dbReference>
<proteinExistence type="predicted"/>
<dbReference type="AlphaFoldDB" id="A0A841YHX8"/>